<dbReference type="EMBL" id="CP016286">
    <property type="protein sequence ID" value="ANP85470.1"/>
    <property type="molecule type" value="Genomic_DNA"/>
</dbReference>
<dbReference type="Proteomes" id="UP000092691">
    <property type="component" value="Chromosome"/>
</dbReference>
<protein>
    <submittedName>
        <fullName evidence="1">Uncharacterized protein</fullName>
    </submittedName>
</protein>
<name>A0A1B1C6X1_RHILE</name>
<evidence type="ECO:0000313" key="1">
    <source>
        <dbReference type="EMBL" id="ANP85470.1"/>
    </source>
</evidence>
<sequence>MESFRDIIGGETGESETMEKFFHSDVREIDAFEEFLRSDWQLFDCRIDGSASQAVAMTAIQAYYHKTQSLWGGYPENYILAVREKVPAAKSLAAIMEKLDHVDKDEIIALVGYNDGGLISLSSKIWPPQQGAKSADWWIGKFAL</sequence>
<dbReference type="OrthoDB" id="8453315at2"/>
<organism evidence="1 2">
    <name type="scientific">Rhizobium leguminosarum</name>
    <dbReference type="NCBI Taxonomy" id="384"/>
    <lineage>
        <taxon>Bacteria</taxon>
        <taxon>Pseudomonadati</taxon>
        <taxon>Pseudomonadota</taxon>
        <taxon>Alphaproteobacteria</taxon>
        <taxon>Hyphomicrobiales</taxon>
        <taxon>Rhizobiaceae</taxon>
        <taxon>Rhizobium/Agrobacterium group</taxon>
        <taxon>Rhizobium</taxon>
    </lineage>
</organism>
<proteinExistence type="predicted"/>
<dbReference type="RefSeq" id="WP_065279868.1">
    <property type="nucleotide sequence ID" value="NZ_CP016286.1"/>
</dbReference>
<evidence type="ECO:0000313" key="2">
    <source>
        <dbReference type="Proteomes" id="UP000092691"/>
    </source>
</evidence>
<gene>
    <name evidence="1" type="ORF">BA011_06820</name>
</gene>
<accession>A0A1B1C6X1</accession>
<reference evidence="1 2" key="1">
    <citation type="submission" date="2016-06" db="EMBL/GenBank/DDBJ databases">
        <title>Microsymbionts genomes from the relict species Vavilovia formosa.</title>
        <authorList>
            <person name="Chirak E."/>
            <person name="Kimeklis A."/>
            <person name="Andronov E."/>
        </authorList>
    </citation>
    <scope>NUCLEOTIDE SEQUENCE [LARGE SCALE GENOMIC DNA]</scope>
    <source>
        <strain evidence="1 2">Vaf10</strain>
    </source>
</reference>
<dbReference type="AlphaFoldDB" id="A0A1B1C6X1"/>